<comment type="caution">
    <text evidence="1">The sequence shown here is derived from an EMBL/GenBank/DDBJ whole genome shotgun (WGS) entry which is preliminary data.</text>
</comment>
<dbReference type="OrthoDB" id="10509323at2759"/>
<dbReference type="AlphaFoldDB" id="A0A8S3ZIF7"/>
<protein>
    <submittedName>
        <fullName evidence="1">Uncharacterized protein</fullName>
    </submittedName>
</protein>
<evidence type="ECO:0000313" key="1">
    <source>
        <dbReference type="EMBL" id="CAG5129243.1"/>
    </source>
</evidence>
<organism evidence="1 2">
    <name type="scientific">Candidula unifasciata</name>
    <dbReference type="NCBI Taxonomy" id="100452"/>
    <lineage>
        <taxon>Eukaryota</taxon>
        <taxon>Metazoa</taxon>
        <taxon>Spiralia</taxon>
        <taxon>Lophotrochozoa</taxon>
        <taxon>Mollusca</taxon>
        <taxon>Gastropoda</taxon>
        <taxon>Heterobranchia</taxon>
        <taxon>Euthyneura</taxon>
        <taxon>Panpulmonata</taxon>
        <taxon>Eupulmonata</taxon>
        <taxon>Stylommatophora</taxon>
        <taxon>Helicina</taxon>
        <taxon>Helicoidea</taxon>
        <taxon>Geomitridae</taxon>
        <taxon>Candidula</taxon>
    </lineage>
</organism>
<proteinExistence type="predicted"/>
<evidence type="ECO:0000313" key="2">
    <source>
        <dbReference type="Proteomes" id="UP000678393"/>
    </source>
</evidence>
<name>A0A8S3ZIF7_9EUPU</name>
<accession>A0A8S3ZIF7</accession>
<dbReference type="EMBL" id="CAJHNH020003412">
    <property type="protein sequence ID" value="CAG5129243.1"/>
    <property type="molecule type" value="Genomic_DNA"/>
</dbReference>
<sequence length="100" mass="11151">MALQVNVGVFDPQNKVSYAVTSKELEGLKDKNFSFTIEETADGMSQAVFRITDDSGKILRENISKPFPAGAIQKKSTELQRHAFVVKVKKQPGVNLNDYF</sequence>
<gene>
    <name evidence="1" type="ORF">CUNI_LOCUS14801</name>
</gene>
<reference evidence="1" key="1">
    <citation type="submission" date="2021-04" db="EMBL/GenBank/DDBJ databases">
        <authorList>
            <consortium name="Molecular Ecology Group"/>
        </authorList>
    </citation>
    <scope>NUCLEOTIDE SEQUENCE</scope>
</reference>
<keyword evidence="2" id="KW-1185">Reference proteome</keyword>
<dbReference type="Proteomes" id="UP000678393">
    <property type="component" value="Unassembled WGS sequence"/>
</dbReference>